<name>A0ACB8WAZ4_9TELE</name>
<comment type="caution">
    <text evidence="1">The sequence shown here is derived from an EMBL/GenBank/DDBJ whole genome shotgun (WGS) entry which is preliminary data.</text>
</comment>
<gene>
    <name evidence="1" type="ORF">L3Q82_010169</name>
</gene>
<keyword evidence="2" id="KW-1185">Reference proteome</keyword>
<sequence>MSQSGKVLHLYVEVRSAPDQNGGKEEGIAQGHSVQDSPAELLSQLASQTTCQTVAKASTAHLLLQDCTHSQSPSRNTICFQLQQASSSPTVTKHQSAPSDRVSTVHSPPMISSGKVSVPHTPPNCRSFNEEEVSDGKRSVVTFSYIEKSNVKTLDSPRISMRERGAREERSTPSHFRKRLNDPVWFGSPNSSCSSSPKLTFRSPGSHQQTFSPGLRQTPLDPIGRAATQRAVEEFGSPLLRIKLAHALEHTSSSCYNQQPCCQSWAGSPVQRQNISVNPKDHFTERNQAACGLPRSPASDQLSSQSRQPPHPKPESHVESRSPLHWSGKDRALAGSPATKRHIYRACNRSTSPQGAILQLGNNINEGLNQLSDSKSSSPAHSPEVARRLAEEATKVSTIFTEARRSSLHNALGEPASGSNSGEFHSSTSNAQQSKQTLKMNIPLNDQHAPATDNTDSHQPENSILQSHSLETNSHNNCETHQEDCIQKSQHQISVLPSAQSSPAIPSRVLRPTHPPTELSSPMRDPRLFQAELRAPDTPTLHRRQLPQYTRDSWSPNLDKRGDLSCFERGDCTELARRLFINQSVEEAPVSWTSRQQWGNQVENSSSPEPRFESTNDQIPDHQSRQRHRPLSPTAQQKRAEQRRREILLLGPVALDSAEEDEGCEEEGGGNEMEAFEAGQPPRLQRVEEPPEAEQNGAMGGSSSRSSSGVTGSLGDRDCVSPESSQSSHQSNETGAATSGIQTDSGCAAPVPSLHCQRIARAKWEFLFGTPAEEAAGRGEKNSLEASTAPPSGNSSESPTPTPPSSLPLLSASHEVQHVEVELVTPPPAVIGTSPKTGIIRRTLKYSETDLDAIPLRCYRETDIDEVLLAEQEDADSAFGSNRSVQGTSGTSSSPLGGLAYGRTEGEEVEEEEEEEDEEEEEEEMVSWASVRMQGDNRKQQYAAQEEPEVFGHLLKRPMETFFDNHHPALKSPILVSAPCCAAEDTFSRHFESIMESHRAKGTSYNSLGSEELLTSSTQTVLTFDLPTLTPAIHAPVCQSARQIVQLSFAPLAHDERPSLSDSIFTVTGDSDATRAPSSERLSSSSDDTPPRGQECTQLGSSWYSNISFSLPSRDKARLATDSELDQDLSDRLGLGSSDTLTNGSHRADVAAAKRLAKRLFNLDGFRKSDVARHLSKNNDFSRMVAEEYLSFFNFTGLALDQALRTFLRQFALMGETQERERVLSHFSKRYLDCNPRVIPSEDAVHTLTCALMLLNTDLHGQNIGKRMSCTQFIGNLEGLNDGQDFHKDLLKHSPTMMRFLPSTNTSPVLCAPSPPTMIGVNSLHSAGRLRSRSLCTVRYGRDFRMMDPFRYPRTPRSRSLKPLVFPDLLGKAQDGQNHPQARKRRKALYNSIKNQKLQWTLDEEELRKSFSELGDSLCDSNASRSMKRVGSSGKPLSEETEPTGSLLYKNGFLVRKVHADSDGKRTCRQLFRSLCHNQFHTNIFSDRPKQLSCRCQCEYVLSEDTTHASQYMFAPRGKRGWKTFYAILKGLILYLQKGEYRPDKQLSEEDLKNAVSIHHSLAMKASDYSKRPNVFYLRTADWRVYLFQAPNAEQMQSWITRINTVAAMFSAPPFPAAIGSQKKFSRPLLPGTTSKLSEEEQVRSHEARFRALSTELAELRSYPPDRKVKGRELEEYRQRDEYLEFEKTRYGTYVMLLRAKIRSGEEDLSVFESQLLEDNGLQRAHSSPTLQDSSQASQLSQASSTTRDGGNSSKASGCSNKLRQEGQRHSYRQAVKK</sequence>
<accession>A0ACB8WAZ4</accession>
<dbReference type="EMBL" id="CM041542">
    <property type="protein sequence ID" value="KAI3365051.1"/>
    <property type="molecule type" value="Genomic_DNA"/>
</dbReference>
<organism evidence="1 2">
    <name type="scientific">Scortum barcoo</name>
    <name type="common">barcoo grunter</name>
    <dbReference type="NCBI Taxonomy" id="214431"/>
    <lineage>
        <taxon>Eukaryota</taxon>
        <taxon>Metazoa</taxon>
        <taxon>Chordata</taxon>
        <taxon>Craniata</taxon>
        <taxon>Vertebrata</taxon>
        <taxon>Euteleostomi</taxon>
        <taxon>Actinopterygii</taxon>
        <taxon>Neopterygii</taxon>
        <taxon>Teleostei</taxon>
        <taxon>Neoteleostei</taxon>
        <taxon>Acanthomorphata</taxon>
        <taxon>Eupercaria</taxon>
        <taxon>Centrarchiformes</taxon>
        <taxon>Terapontoidei</taxon>
        <taxon>Terapontidae</taxon>
        <taxon>Scortum</taxon>
    </lineage>
</organism>
<dbReference type="Proteomes" id="UP000831701">
    <property type="component" value="Chromosome 12"/>
</dbReference>
<evidence type="ECO:0000313" key="1">
    <source>
        <dbReference type="EMBL" id="KAI3365051.1"/>
    </source>
</evidence>
<protein>
    <submittedName>
        <fullName evidence="1">Uncharacterized protein</fullName>
    </submittedName>
</protein>
<reference evidence="1" key="1">
    <citation type="submission" date="2022-04" db="EMBL/GenBank/DDBJ databases">
        <title>Jade perch genome.</title>
        <authorList>
            <person name="Chao B."/>
        </authorList>
    </citation>
    <scope>NUCLEOTIDE SEQUENCE</scope>
    <source>
        <strain evidence="1">CB-2022</strain>
    </source>
</reference>
<proteinExistence type="predicted"/>
<evidence type="ECO:0000313" key="2">
    <source>
        <dbReference type="Proteomes" id="UP000831701"/>
    </source>
</evidence>